<dbReference type="Pfam" id="PF07799">
    <property type="entry name" value="DUF1643"/>
    <property type="match status" value="1"/>
</dbReference>
<name>A0ABW0YUB1_9BACI</name>
<gene>
    <name evidence="1" type="ORF">ACFPU1_12545</name>
</gene>
<evidence type="ECO:0000313" key="2">
    <source>
        <dbReference type="Proteomes" id="UP001596142"/>
    </source>
</evidence>
<dbReference type="RefSeq" id="WP_385941606.1">
    <property type="nucleotide sequence ID" value="NZ_JBHSOZ010000005.1"/>
</dbReference>
<accession>A0ABW0YUB1</accession>
<dbReference type="InterPro" id="IPR012441">
    <property type="entry name" value="DUF1643"/>
</dbReference>
<dbReference type="EMBL" id="JBHSOZ010000005">
    <property type="protein sequence ID" value="MFC5713614.1"/>
    <property type="molecule type" value="Genomic_DNA"/>
</dbReference>
<organism evidence="1 2">
    <name type="scientific">Thalassorhabdus alkalitolerans</name>
    <dbReference type="NCBI Taxonomy" id="2282697"/>
    <lineage>
        <taxon>Bacteria</taxon>
        <taxon>Bacillati</taxon>
        <taxon>Bacillota</taxon>
        <taxon>Bacilli</taxon>
        <taxon>Bacillales</taxon>
        <taxon>Bacillaceae</taxon>
        <taxon>Thalassorhabdus</taxon>
    </lineage>
</organism>
<protein>
    <submittedName>
        <fullName evidence="1">DUF1643 domain-containing protein</fullName>
    </submittedName>
</protein>
<reference evidence="2" key="1">
    <citation type="journal article" date="2019" name="Int. J. Syst. Evol. Microbiol.">
        <title>The Global Catalogue of Microorganisms (GCM) 10K type strain sequencing project: providing services to taxonomists for standard genome sequencing and annotation.</title>
        <authorList>
            <consortium name="The Broad Institute Genomics Platform"/>
            <consortium name="The Broad Institute Genome Sequencing Center for Infectious Disease"/>
            <person name="Wu L."/>
            <person name="Ma J."/>
        </authorList>
    </citation>
    <scope>NUCLEOTIDE SEQUENCE [LARGE SCALE GENOMIC DNA]</scope>
    <source>
        <strain evidence="2">CECT 7184</strain>
    </source>
</reference>
<comment type="caution">
    <text evidence="1">The sequence shown here is derived from an EMBL/GenBank/DDBJ whole genome shotgun (WGS) entry which is preliminary data.</text>
</comment>
<keyword evidence="2" id="KW-1185">Reference proteome</keyword>
<evidence type="ECO:0000313" key="1">
    <source>
        <dbReference type="EMBL" id="MFC5713614.1"/>
    </source>
</evidence>
<proteinExistence type="predicted"/>
<sequence length="208" mass="23599">MHRYSSTFISDVTYESEVFHDIPCRFSLTVAFNRPKGRHLSLILSNPFTYEEDRGDPALKQLENLAVNHLHDVSSMTIISLLPFCGDSEEVKIHTQESMHRSTYETIIKRNQSTIKKAAALSDGLVTAWGPPPYNVKRDLVGRLYQKEKRWLLKFLKAEDKPLFVLDKNEEQPLTKGSHPREPHRGNSCVGLIPSLIISSTRVGIAEA</sequence>
<dbReference type="Proteomes" id="UP001596142">
    <property type="component" value="Unassembled WGS sequence"/>
</dbReference>